<gene>
    <name evidence="2" type="ORF">BDU57DRAFT_596109</name>
</gene>
<dbReference type="Proteomes" id="UP000800096">
    <property type="component" value="Unassembled WGS sequence"/>
</dbReference>
<keyword evidence="3" id="KW-1185">Reference proteome</keyword>
<feature type="region of interest" description="Disordered" evidence="1">
    <location>
        <begin position="825"/>
        <end position="845"/>
    </location>
</feature>
<evidence type="ECO:0000313" key="3">
    <source>
        <dbReference type="Proteomes" id="UP000800096"/>
    </source>
</evidence>
<dbReference type="AlphaFoldDB" id="A0A6A5QL77"/>
<dbReference type="EMBL" id="ML979136">
    <property type="protein sequence ID" value="KAF1915648.1"/>
    <property type="molecule type" value="Genomic_DNA"/>
</dbReference>
<reference evidence="2" key="1">
    <citation type="journal article" date="2020" name="Stud. Mycol.">
        <title>101 Dothideomycetes genomes: a test case for predicting lifestyles and emergence of pathogens.</title>
        <authorList>
            <person name="Haridas S."/>
            <person name="Albert R."/>
            <person name="Binder M."/>
            <person name="Bloem J."/>
            <person name="Labutti K."/>
            <person name="Salamov A."/>
            <person name="Andreopoulos B."/>
            <person name="Baker S."/>
            <person name="Barry K."/>
            <person name="Bills G."/>
            <person name="Bluhm B."/>
            <person name="Cannon C."/>
            <person name="Castanera R."/>
            <person name="Culley D."/>
            <person name="Daum C."/>
            <person name="Ezra D."/>
            <person name="Gonzalez J."/>
            <person name="Henrissat B."/>
            <person name="Kuo A."/>
            <person name="Liang C."/>
            <person name="Lipzen A."/>
            <person name="Lutzoni F."/>
            <person name="Magnuson J."/>
            <person name="Mondo S."/>
            <person name="Nolan M."/>
            <person name="Ohm R."/>
            <person name="Pangilinan J."/>
            <person name="Park H.-J."/>
            <person name="Ramirez L."/>
            <person name="Alfaro M."/>
            <person name="Sun H."/>
            <person name="Tritt A."/>
            <person name="Yoshinaga Y."/>
            <person name="Zwiers L.-H."/>
            <person name="Turgeon B."/>
            <person name="Goodwin S."/>
            <person name="Spatafora J."/>
            <person name="Crous P."/>
            <person name="Grigoriev I."/>
        </authorList>
    </citation>
    <scope>NUCLEOTIDE SEQUENCE</scope>
    <source>
        <strain evidence="2">HMLAC05119</strain>
    </source>
</reference>
<accession>A0A6A5QL77</accession>
<sequence>MSTQPLVPPPLPRQLVRFMRRLEAKLTQGNLLRVLETLPTATTIKFYESTLLGQSAIRAFVGYRTQDDGSKAKTWAYVLLNHDAAEPAVVFRDVVSQVDDQVVSHHRSATSLLRRAGELLPPFCFLQFESNEETRHVRDMICALVLYYALTTGIADSATRWAKFEISLIEALRYIQNSADYQDWQAEQHDPTKISEATAQRADVFPGNDSLPDEAHDDVSTAPMRGGVVRSFGRSIVATPGTAFAKLKDALGHRDHFLDAIPFTAVTIERQEAFPDYFPFRLHLGTYRNANVYVYLVPEVRSYVKILAEPGDDNMVHEWIFNDLSDPELHLSQPFDFFMSKHSQDLATRGLRVRYFVYYYYMLAENQGLISDPELRIAARTMLPKFIAGCKDLREARHGVDITDSAKDSADEERATEQLEAVSVRIRPLATSKSLIIKLRVDPHVLAIMTGPAFPYKHPRICTGQSKQISNCANAEDIQQDDLISGVEHEDVPTTHEAVVESDSLAQASTLEEINASIREEDVKIQEMIIARANSRDSALGSSRKSSAAGIPDFVAASSWQKNSSIRTRSTSDLIETAANDDSDSQNQGSATDIQMPEAEEDDVVERNVVQEEGVKQQSIAQDDVEQEVIMSDIVEREIIKPQVFGQEAVGREFNSQENGKQDVIEQDSILQGIVEQDIDQQDSFKQTNAQPEAIEEEIMQPEIVEAELAILNIANRPDLEMSGTVLGENKSTESSERPSKTPALELANSVVVNLCSDDDDDMDSDTPKSEVEGTPGIEEVVRPHQQIDGDDGHTLGRQKRVLSKKREYFYISSDNEDVMVKEQDGHAWKRASLGQSQEHPLILD</sequence>
<protein>
    <submittedName>
        <fullName evidence="2">Uncharacterized protein</fullName>
    </submittedName>
</protein>
<name>A0A6A5QL77_AMPQU</name>
<organism evidence="2 3">
    <name type="scientific">Ampelomyces quisqualis</name>
    <name type="common">Powdery mildew agent</name>
    <dbReference type="NCBI Taxonomy" id="50730"/>
    <lineage>
        <taxon>Eukaryota</taxon>
        <taxon>Fungi</taxon>
        <taxon>Dikarya</taxon>
        <taxon>Ascomycota</taxon>
        <taxon>Pezizomycotina</taxon>
        <taxon>Dothideomycetes</taxon>
        <taxon>Pleosporomycetidae</taxon>
        <taxon>Pleosporales</taxon>
        <taxon>Pleosporineae</taxon>
        <taxon>Phaeosphaeriaceae</taxon>
        <taxon>Ampelomyces</taxon>
    </lineage>
</organism>
<proteinExistence type="predicted"/>
<dbReference type="OrthoDB" id="3683952at2759"/>
<evidence type="ECO:0000256" key="1">
    <source>
        <dbReference type="SAM" id="MobiDB-lite"/>
    </source>
</evidence>
<feature type="region of interest" description="Disordered" evidence="1">
    <location>
        <begin position="578"/>
        <end position="604"/>
    </location>
</feature>
<evidence type="ECO:0000313" key="2">
    <source>
        <dbReference type="EMBL" id="KAF1915648.1"/>
    </source>
</evidence>